<organism evidence="8 9">
    <name type="scientific">Symbiobacterium terraclitae</name>
    <dbReference type="NCBI Taxonomy" id="557451"/>
    <lineage>
        <taxon>Bacteria</taxon>
        <taxon>Bacillati</taxon>
        <taxon>Bacillota</taxon>
        <taxon>Clostridia</taxon>
        <taxon>Eubacteriales</taxon>
        <taxon>Symbiobacteriaceae</taxon>
        <taxon>Symbiobacterium</taxon>
    </lineage>
</organism>
<dbReference type="InterPro" id="IPR025705">
    <property type="entry name" value="Beta_hexosaminidase_sua/sub"/>
</dbReference>
<dbReference type="PRINTS" id="PR00738">
    <property type="entry name" value="GLHYDRLASE20"/>
</dbReference>
<sequence length="621" mass="69803">MLHSPALVPAPRQLTCGERAVRVPDELWVVVAGHHQELLPVLRSFQESVSAGVGVAVRLTASPRGLEERFHVAVLVGDRAVTHPQGYRLAVAPEGIRLDAATPQGAAYGLATLKQILATGREVPELQIDDYPDFARRGVMLDISRGKVPTMERLFRFVDLLADLKVNEFQLYTEHTFAYREHREVWQAYSPMTGEQIMLLDRYCRERFIDLVPNQNSFGHMTPWLIHPRYQHMAEAPDGFELPWGGRRDEPFSLSPAEPSVIPFLAGLYDELLPHFTSQYFNVGCDETFDLGQGRSKKAVAERGEHAVYLEQLLKIYRLVAERGRTMQFWGDIIIKYPEAVAQLPKDVIALEWGYEADHPFDAHCAEYARAGVPFYVCPGTSTWMSLVGRTENALGNMRNAAESGLKHGAAGYLNTIWGDYGHQDYEPVVYLPVAYGAGVSWAFTANRDRDVRPFLNQLLFRDAAGAIGDVLHDLGNTYLAAGPLLHNSTALGRLFHSAAAWRTWKPLAECDFAAQEQAVRQAAAGLERADLRTADGPLVMREMRNSVRLLLLLCDLGRTLQGVQRGERPATGKVQQLVRELDEVAYEHRELWLQRNRPGGLEEMSMKPFRAWRQELQKLG</sequence>
<dbReference type="Gene3D" id="3.20.20.80">
    <property type="entry name" value="Glycosidases"/>
    <property type="match status" value="1"/>
</dbReference>
<evidence type="ECO:0000259" key="7">
    <source>
        <dbReference type="Pfam" id="PF02838"/>
    </source>
</evidence>
<evidence type="ECO:0000256" key="1">
    <source>
        <dbReference type="ARBA" id="ARBA00001231"/>
    </source>
</evidence>
<dbReference type="EC" id="3.2.1.52" evidence="3"/>
<protein>
    <recommendedName>
        <fullName evidence="3">beta-N-acetylhexosaminidase</fullName>
        <ecNumber evidence="3">3.2.1.52</ecNumber>
    </recommendedName>
</protein>
<dbReference type="InterPro" id="IPR015882">
    <property type="entry name" value="HEX_bac_N"/>
</dbReference>
<keyword evidence="5" id="KW-0326">Glycosidase</keyword>
<dbReference type="RefSeq" id="WP_209465646.1">
    <property type="nucleotide sequence ID" value="NZ_JAGGLG010000005.1"/>
</dbReference>
<proteinExistence type="inferred from homology"/>
<dbReference type="Pfam" id="PF02838">
    <property type="entry name" value="Glyco_hydro_20b"/>
    <property type="match status" value="1"/>
</dbReference>
<dbReference type="InterPro" id="IPR015883">
    <property type="entry name" value="Glyco_hydro_20_cat"/>
</dbReference>
<evidence type="ECO:0000256" key="3">
    <source>
        <dbReference type="ARBA" id="ARBA00012663"/>
    </source>
</evidence>
<dbReference type="CDD" id="cd06565">
    <property type="entry name" value="GH20_GcnA-like"/>
    <property type="match status" value="1"/>
</dbReference>
<dbReference type="Gene3D" id="3.30.379.10">
    <property type="entry name" value="Chitobiase/beta-hexosaminidase domain 2-like"/>
    <property type="match status" value="1"/>
</dbReference>
<reference evidence="8 9" key="1">
    <citation type="submission" date="2021-03" db="EMBL/GenBank/DDBJ databases">
        <title>Genomic Encyclopedia of Type Strains, Phase IV (KMG-IV): sequencing the most valuable type-strain genomes for metagenomic binning, comparative biology and taxonomic classification.</title>
        <authorList>
            <person name="Goeker M."/>
        </authorList>
    </citation>
    <scope>NUCLEOTIDE SEQUENCE [LARGE SCALE GENOMIC DNA]</scope>
    <source>
        <strain evidence="8 9">DSM 27138</strain>
    </source>
</reference>
<keyword evidence="4" id="KW-0378">Hydrolase</keyword>
<dbReference type="InterPro" id="IPR029018">
    <property type="entry name" value="Hex-like_dom2"/>
</dbReference>
<dbReference type="SUPFAM" id="SSF51445">
    <property type="entry name" value="(Trans)glycosidases"/>
    <property type="match status" value="1"/>
</dbReference>
<dbReference type="PANTHER" id="PTHR22600">
    <property type="entry name" value="BETA-HEXOSAMINIDASE"/>
    <property type="match status" value="1"/>
</dbReference>
<dbReference type="Pfam" id="PF00728">
    <property type="entry name" value="Glyco_hydro_20"/>
    <property type="match status" value="1"/>
</dbReference>
<dbReference type="PANTHER" id="PTHR22600:SF57">
    <property type="entry name" value="BETA-N-ACETYLHEXOSAMINIDASE"/>
    <property type="match status" value="1"/>
</dbReference>
<comment type="caution">
    <text evidence="8">The sequence shown here is derived from an EMBL/GenBank/DDBJ whole genome shotgun (WGS) entry which is preliminary data.</text>
</comment>
<evidence type="ECO:0000256" key="2">
    <source>
        <dbReference type="ARBA" id="ARBA00006285"/>
    </source>
</evidence>
<comment type="catalytic activity">
    <reaction evidence="1">
        <text>Hydrolysis of terminal non-reducing N-acetyl-D-hexosamine residues in N-acetyl-beta-D-hexosaminides.</text>
        <dbReference type="EC" id="3.2.1.52"/>
    </reaction>
</comment>
<feature type="domain" description="Glycoside hydrolase family 20 catalytic" evidence="6">
    <location>
        <begin position="134"/>
        <end position="387"/>
    </location>
</feature>
<dbReference type="EMBL" id="JAGGLG010000005">
    <property type="protein sequence ID" value="MBP2017503.1"/>
    <property type="molecule type" value="Genomic_DNA"/>
</dbReference>
<evidence type="ECO:0000313" key="8">
    <source>
        <dbReference type="EMBL" id="MBP2017503.1"/>
    </source>
</evidence>
<name>A0ABS4JPN0_9FIRM</name>
<dbReference type="InterPro" id="IPR017853">
    <property type="entry name" value="GH"/>
</dbReference>
<accession>A0ABS4JPN0</accession>
<dbReference type="Proteomes" id="UP001519289">
    <property type="component" value="Unassembled WGS sequence"/>
</dbReference>
<comment type="similarity">
    <text evidence="2">Belongs to the glycosyl hydrolase 20 family.</text>
</comment>
<feature type="domain" description="Beta-hexosaminidase bacterial type N-terminal" evidence="7">
    <location>
        <begin position="5"/>
        <end position="131"/>
    </location>
</feature>
<gene>
    <name evidence="8" type="ORF">J2Z79_000886</name>
</gene>
<evidence type="ECO:0000259" key="6">
    <source>
        <dbReference type="Pfam" id="PF00728"/>
    </source>
</evidence>
<evidence type="ECO:0000256" key="5">
    <source>
        <dbReference type="ARBA" id="ARBA00023295"/>
    </source>
</evidence>
<keyword evidence="9" id="KW-1185">Reference proteome</keyword>
<evidence type="ECO:0000313" key="9">
    <source>
        <dbReference type="Proteomes" id="UP001519289"/>
    </source>
</evidence>
<evidence type="ECO:0000256" key="4">
    <source>
        <dbReference type="ARBA" id="ARBA00022801"/>
    </source>
</evidence>
<dbReference type="SUPFAM" id="SSF55545">
    <property type="entry name" value="beta-N-acetylhexosaminidase-like domain"/>
    <property type="match status" value="1"/>
</dbReference>